<feature type="region of interest" description="Disordered" evidence="1">
    <location>
        <begin position="21"/>
        <end position="63"/>
    </location>
</feature>
<name>A0A1M5Q8Q3_STRHI</name>
<dbReference type="EMBL" id="FQVN01000022">
    <property type="protein sequence ID" value="SHH10475.1"/>
    <property type="molecule type" value="Genomic_DNA"/>
</dbReference>
<dbReference type="OrthoDB" id="26872at2"/>
<dbReference type="PANTHER" id="PTHR36933">
    <property type="entry name" value="SLL0788 PROTEIN"/>
    <property type="match status" value="1"/>
</dbReference>
<protein>
    <submittedName>
        <fullName evidence="3">Uncharacterized conserved protein, DUF305 family</fullName>
    </submittedName>
</protein>
<feature type="domain" description="DUF305" evidence="2">
    <location>
        <begin position="66"/>
        <end position="208"/>
    </location>
</feature>
<dbReference type="PANTHER" id="PTHR36933:SF1">
    <property type="entry name" value="SLL0788 PROTEIN"/>
    <property type="match status" value="1"/>
</dbReference>
<dbReference type="InterPro" id="IPR012347">
    <property type="entry name" value="Ferritin-like"/>
</dbReference>
<accession>A0A1M5Q8Q3</accession>
<dbReference type="RefSeq" id="WP_073490116.1">
    <property type="nucleotide sequence ID" value="NZ_FQVN01000022.1"/>
</dbReference>
<evidence type="ECO:0000313" key="3">
    <source>
        <dbReference type="EMBL" id="SHH10475.1"/>
    </source>
</evidence>
<gene>
    <name evidence="3" type="ORF">SAMN05444320_12241</name>
</gene>
<dbReference type="Pfam" id="PF03713">
    <property type="entry name" value="DUF305"/>
    <property type="match status" value="1"/>
</dbReference>
<dbReference type="Proteomes" id="UP000184501">
    <property type="component" value="Unassembled WGS sequence"/>
</dbReference>
<dbReference type="Gene3D" id="1.20.1260.10">
    <property type="match status" value="1"/>
</dbReference>
<evidence type="ECO:0000256" key="1">
    <source>
        <dbReference type="SAM" id="MobiDB-lite"/>
    </source>
</evidence>
<keyword evidence="4" id="KW-1185">Reference proteome</keyword>
<organism evidence="3 4">
    <name type="scientific">Streptoalloteichus hindustanus</name>
    <dbReference type="NCBI Taxonomy" id="2017"/>
    <lineage>
        <taxon>Bacteria</taxon>
        <taxon>Bacillati</taxon>
        <taxon>Actinomycetota</taxon>
        <taxon>Actinomycetes</taxon>
        <taxon>Pseudonocardiales</taxon>
        <taxon>Pseudonocardiaceae</taxon>
        <taxon>Streptoalloteichus</taxon>
    </lineage>
</organism>
<dbReference type="PROSITE" id="PS51257">
    <property type="entry name" value="PROKAR_LIPOPROTEIN"/>
    <property type="match status" value="1"/>
</dbReference>
<evidence type="ECO:0000259" key="2">
    <source>
        <dbReference type="Pfam" id="PF03713"/>
    </source>
</evidence>
<proteinExistence type="predicted"/>
<dbReference type="AlphaFoldDB" id="A0A1M5Q8Q3"/>
<dbReference type="STRING" id="2017.SAMN05444320_12241"/>
<sequence length="210" mass="21584">MGWRRGVAVLALGLAVTGCSGDPGEGAVRESAPPVIVPGGPGEPARTLSGAPSSGVRPSAAPSEADRAYVQMMIAHHQQAVEMTALAPERAADAQVRGLAARIGAAQGPEITAMRGWLERNGLGSGSGGHDHAAMPGMATPEQMAALRAATGGEFDRQFLRLMIAHHEGAVSMATDLLTKGVDVFAQEMAQDVIATQTAEIKRMRAMLGG</sequence>
<evidence type="ECO:0000313" key="4">
    <source>
        <dbReference type="Proteomes" id="UP000184501"/>
    </source>
</evidence>
<dbReference type="InterPro" id="IPR005183">
    <property type="entry name" value="DUF305_CopM-like"/>
</dbReference>
<reference evidence="3 4" key="1">
    <citation type="submission" date="2016-11" db="EMBL/GenBank/DDBJ databases">
        <authorList>
            <person name="Jaros S."/>
            <person name="Januszkiewicz K."/>
            <person name="Wedrychowicz H."/>
        </authorList>
    </citation>
    <scope>NUCLEOTIDE SEQUENCE [LARGE SCALE GENOMIC DNA]</scope>
    <source>
        <strain evidence="3 4">DSM 44523</strain>
    </source>
</reference>